<dbReference type="Proteomes" id="UP000018922">
    <property type="component" value="Chromosome I"/>
</dbReference>
<sequence length="282" mass="31954">MSLQPHVANPLVLTKSISLCVKAAIKNAMLAAGWSWRHWDRVHAYVPRPDSDRLTPQQVADITLYSINFFERVKTDLEERSVDQRLNTCEYQAIPLVRHVLDTARLTGRVLNIGCGFPLIECAEAAKNSDSFWINLDFVPDLADRCAAIARPNTRFVSGYPLDWIERTDEKMFDVALFNRVAVLLTPGELRSYLKALARVARHVVLCEPACINRYPRPVNVDTIPSERPLPLYGTMHVHNYRSLLAEAGFDLLHYTAAPTPIEWHGEEHHLIQAIARNTSHA</sequence>
<accession>V6F8A3</accession>
<proteinExistence type="predicted"/>
<dbReference type="STRING" id="1430440.MGMSRv2__3426"/>
<dbReference type="EMBL" id="HG794546">
    <property type="protein sequence ID" value="CDL00641.1"/>
    <property type="molecule type" value="Genomic_DNA"/>
</dbReference>
<reference evidence="1 2" key="1">
    <citation type="journal article" date="2014" name="Genome Announc.">
        <title>Complete genome sequence of Magnetospirillum gryphiswaldense MSR-1.</title>
        <authorList>
            <person name="Wang X."/>
            <person name="Wang Q."/>
            <person name="Zhang W."/>
            <person name="Wang Y."/>
            <person name="Li L."/>
            <person name="Wen T."/>
            <person name="Zhang T."/>
            <person name="Zhang Y."/>
            <person name="Xu J."/>
            <person name="Hu J."/>
            <person name="Li S."/>
            <person name="Liu L."/>
            <person name="Liu J."/>
            <person name="Jiang W."/>
            <person name="Tian J."/>
            <person name="Li Y."/>
            <person name="Schuler D."/>
            <person name="Wang L."/>
            <person name="Li J."/>
        </authorList>
    </citation>
    <scope>NUCLEOTIDE SEQUENCE [LARGE SCALE GENOMIC DNA]</scope>
    <source>
        <strain evidence="2">DSM 6361 / JCM 21280 / NBRC 15271 / MSR-1</strain>
    </source>
</reference>
<evidence type="ECO:0000313" key="2">
    <source>
        <dbReference type="Proteomes" id="UP000018922"/>
    </source>
</evidence>
<protein>
    <recommendedName>
        <fullName evidence="3">Methyltransferase domain-containing protein</fullName>
    </recommendedName>
</protein>
<dbReference type="HOGENOM" id="CLU_986252_0_0_5"/>
<dbReference type="AlphaFoldDB" id="V6F8A3"/>
<gene>
    <name evidence="1" type="ordered locus">MGMSRv2__3426</name>
</gene>
<dbReference type="KEGG" id="mgy:MGMSRv2__3426"/>
<dbReference type="InterPro" id="IPR029063">
    <property type="entry name" value="SAM-dependent_MTases_sf"/>
</dbReference>
<name>V6F8A3_MAGGM</name>
<keyword evidence="2" id="KW-1185">Reference proteome</keyword>
<dbReference type="Gene3D" id="3.40.50.150">
    <property type="entry name" value="Vaccinia Virus protein VP39"/>
    <property type="match status" value="1"/>
</dbReference>
<evidence type="ECO:0008006" key="3">
    <source>
        <dbReference type="Google" id="ProtNLM"/>
    </source>
</evidence>
<organism evidence="1 2">
    <name type="scientific">Magnetospirillum gryphiswaldense (strain DSM 6361 / JCM 21280 / NBRC 15271 / MSR-1)</name>
    <dbReference type="NCBI Taxonomy" id="431944"/>
    <lineage>
        <taxon>Bacteria</taxon>
        <taxon>Pseudomonadati</taxon>
        <taxon>Pseudomonadota</taxon>
        <taxon>Alphaproteobacteria</taxon>
        <taxon>Rhodospirillales</taxon>
        <taxon>Rhodospirillaceae</taxon>
        <taxon>Magnetospirillum</taxon>
    </lineage>
</organism>
<evidence type="ECO:0000313" key="1">
    <source>
        <dbReference type="EMBL" id="CDL00641.1"/>
    </source>
</evidence>
<dbReference type="SUPFAM" id="SSF53335">
    <property type="entry name" value="S-adenosyl-L-methionine-dependent methyltransferases"/>
    <property type="match status" value="1"/>
</dbReference>